<organism evidence="1">
    <name type="scientific">marine sediment metagenome</name>
    <dbReference type="NCBI Taxonomy" id="412755"/>
    <lineage>
        <taxon>unclassified sequences</taxon>
        <taxon>metagenomes</taxon>
        <taxon>ecological metagenomes</taxon>
    </lineage>
</organism>
<accession>A0A0F9HRZ7</accession>
<dbReference type="AlphaFoldDB" id="A0A0F9HRZ7"/>
<name>A0A0F9HRZ7_9ZZZZ</name>
<proteinExistence type="predicted"/>
<feature type="non-terminal residue" evidence="1">
    <location>
        <position position="39"/>
    </location>
</feature>
<evidence type="ECO:0000313" key="1">
    <source>
        <dbReference type="EMBL" id="KKL77902.1"/>
    </source>
</evidence>
<reference evidence="1" key="1">
    <citation type="journal article" date="2015" name="Nature">
        <title>Complex archaea that bridge the gap between prokaryotes and eukaryotes.</title>
        <authorList>
            <person name="Spang A."/>
            <person name="Saw J.H."/>
            <person name="Jorgensen S.L."/>
            <person name="Zaremba-Niedzwiedzka K."/>
            <person name="Martijn J."/>
            <person name="Lind A.E."/>
            <person name="van Eijk R."/>
            <person name="Schleper C."/>
            <person name="Guy L."/>
            <person name="Ettema T.J."/>
        </authorList>
    </citation>
    <scope>NUCLEOTIDE SEQUENCE</scope>
</reference>
<protein>
    <submittedName>
        <fullName evidence="1">Uncharacterized protein</fullName>
    </submittedName>
</protein>
<sequence>MIKKIKALIYEYCHRELFDHYYVHPDFVHKDLRMLPKWQ</sequence>
<dbReference type="EMBL" id="LAZR01023617">
    <property type="protein sequence ID" value="KKL77902.1"/>
    <property type="molecule type" value="Genomic_DNA"/>
</dbReference>
<comment type="caution">
    <text evidence="1">The sequence shown here is derived from an EMBL/GenBank/DDBJ whole genome shotgun (WGS) entry which is preliminary data.</text>
</comment>
<gene>
    <name evidence="1" type="ORF">LCGC14_2030280</name>
</gene>